<keyword evidence="2" id="KW-1185">Reference proteome</keyword>
<reference evidence="1 2" key="1">
    <citation type="submission" date="2014-04" db="EMBL/GenBank/DDBJ databases">
        <authorList>
            <consortium name="DOE Joint Genome Institute"/>
            <person name="Kuo A."/>
            <person name="Kohler A."/>
            <person name="Jargeat P."/>
            <person name="Nagy L.G."/>
            <person name="Floudas D."/>
            <person name="Copeland A."/>
            <person name="Barry K.W."/>
            <person name="Cichocki N."/>
            <person name="Veneault-Fourrey C."/>
            <person name="LaButti K."/>
            <person name="Lindquist E.A."/>
            <person name="Lipzen A."/>
            <person name="Lundell T."/>
            <person name="Morin E."/>
            <person name="Murat C."/>
            <person name="Sun H."/>
            <person name="Tunlid A."/>
            <person name="Henrissat B."/>
            <person name="Grigoriev I.V."/>
            <person name="Hibbett D.S."/>
            <person name="Martin F."/>
            <person name="Nordberg H.P."/>
            <person name="Cantor M.N."/>
            <person name="Hua S.X."/>
        </authorList>
    </citation>
    <scope>NUCLEOTIDE SEQUENCE [LARGE SCALE GENOMIC DNA]</scope>
    <source>
        <strain evidence="1 2">Ve08.2h10</strain>
    </source>
</reference>
<reference evidence="2" key="2">
    <citation type="submission" date="2015-01" db="EMBL/GenBank/DDBJ databases">
        <title>Evolutionary Origins and Diversification of the Mycorrhizal Mutualists.</title>
        <authorList>
            <consortium name="DOE Joint Genome Institute"/>
            <consortium name="Mycorrhizal Genomics Consortium"/>
            <person name="Kohler A."/>
            <person name="Kuo A."/>
            <person name="Nagy L.G."/>
            <person name="Floudas D."/>
            <person name="Copeland A."/>
            <person name="Barry K.W."/>
            <person name="Cichocki N."/>
            <person name="Veneault-Fourrey C."/>
            <person name="LaButti K."/>
            <person name="Lindquist E.A."/>
            <person name="Lipzen A."/>
            <person name="Lundell T."/>
            <person name="Morin E."/>
            <person name="Murat C."/>
            <person name="Riley R."/>
            <person name="Ohm R."/>
            <person name="Sun H."/>
            <person name="Tunlid A."/>
            <person name="Henrissat B."/>
            <person name="Grigoriev I.V."/>
            <person name="Hibbett D.S."/>
            <person name="Martin F."/>
        </authorList>
    </citation>
    <scope>NUCLEOTIDE SEQUENCE [LARGE SCALE GENOMIC DNA]</scope>
    <source>
        <strain evidence="2">Ve08.2h10</strain>
    </source>
</reference>
<gene>
    <name evidence="1" type="ORF">PAXRUDRAFT_547053</name>
</gene>
<proteinExistence type="predicted"/>
<accession>A0A0D0DB15</accession>
<evidence type="ECO:0000313" key="2">
    <source>
        <dbReference type="Proteomes" id="UP000054538"/>
    </source>
</evidence>
<dbReference type="EMBL" id="KN828911">
    <property type="protein sequence ID" value="KIK74385.1"/>
    <property type="molecule type" value="Genomic_DNA"/>
</dbReference>
<dbReference type="AlphaFoldDB" id="A0A0D0DB15"/>
<name>A0A0D0DB15_9AGAM</name>
<organism evidence="1 2">
    <name type="scientific">Paxillus rubicundulus Ve08.2h10</name>
    <dbReference type="NCBI Taxonomy" id="930991"/>
    <lineage>
        <taxon>Eukaryota</taxon>
        <taxon>Fungi</taxon>
        <taxon>Dikarya</taxon>
        <taxon>Basidiomycota</taxon>
        <taxon>Agaricomycotina</taxon>
        <taxon>Agaricomycetes</taxon>
        <taxon>Agaricomycetidae</taxon>
        <taxon>Boletales</taxon>
        <taxon>Paxilineae</taxon>
        <taxon>Paxillaceae</taxon>
        <taxon>Paxillus</taxon>
    </lineage>
</organism>
<dbReference type="InParanoid" id="A0A0D0DB15"/>
<sequence>MHILHPRQTGERPLEPPSAVHLLQLILQSLPGHVRGPPAWKYWPMQQSDPTSVSEARWSTSHIIR</sequence>
<evidence type="ECO:0000313" key="1">
    <source>
        <dbReference type="EMBL" id="KIK74385.1"/>
    </source>
</evidence>
<dbReference type="Proteomes" id="UP000054538">
    <property type="component" value="Unassembled WGS sequence"/>
</dbReference>
<dbReference type="HOGENOM" id="CLU_2850368_0_0_1"/>
<protein>
    <submittedName>
        <fullName evidence="1">Uncharacterized protein</fullName>
    </submittedName>
</protein>